<feature type="region of interest" description="Disordered" evidence="1">
    <location>
        <begin position="92"/>
        <end position="118"/>
    </location>
</feature>
<feature type="compositionally biased region" description="Basic residues" evidence="1">
    <location>
        <begin position="103"/>
        <end position="118"/>
    </location>
</feature>
<keyword evidence="2" id="KW-1133">Transmembrane helix</keyword>
<keyword evidence="2" id="KW-0472">Membrane</keyword>
<name>A0A0F9JN02_9ZZZZ</name>
<dbReference type="EMBL" id="LAZR01017460">
    <property type="protein sequence ID" value="KKM00318.1"/>
    <property type="molecule type" value="Genomic_DNA"/>
</dbReference>
<protein>
    <submittedName>
        <fullName evidence="3">Uncharacterized protein</fullName>
    </submittedName>
</protein>
<feature type="transmembrane region" description="Helical" evidence="2">
    <location>
        <begin position="6"/>
        <end position="24"/>
    </location>
</feature>
<dbReference type="AlphaFoldDB" id="A0A0F9JN02"/>
<gene>
    <name evidence="3" type="ORF">LCGC14_1805600</name>
</gene>
<accession>A0A0F9JN02</accession>
<keyword evidence="2" id="KW-0812">Transmembrane</keyword>
<organism evidence="3">
    <name type="scientific">marine sediment metagenome</name>
    <dbReference type="NCBI Taxonomy" id="412755"/>
    <lineage>
        <taxon>unclassified sequences</taxon>
        <taxon>metagenomes</taxon>
        <taxon>ecological metagenomes</taxon>
    </lineage>
</organism>
<reference evidence="3" key="1">
    <citation type="journal article" date="2015" name="Nature">
        <title>Complex archaea that bridge the gap between prokaryotes and eukaryotes.</title>
        <authorList>
            <person name="Spang A."/>
            <person name="Saw J.H."/>
            <person name="Jorgensen S.L."/>
            <person name="Zaremba-Niedzwiedzka K."/>
            <person name="Martijn J."/>
            <person name="Lind A.E."/>
            <person name="van Eijk R."/>
            <person name="Schleper C."/>
            <person name="Guy L."/>
            <person name="Ettema T.J."/>
        </authorList>
    </citation>
    <scope>NUCLEOTIDE SEQUENCE</scope>
</reference>
<evidence type="ECO:0000256" key="1">
    <source>
        <dbReference type="SAM" id="MobiDB-lite"/>
    </source>
</evidence>
<evidence type="ECO:0000313" key="3">
    <source>
        <dbReference type="EMBL" id="KKM00318.1"/>
    </source>
</evidence>
<proteinExistence type="predicted"/>
<evidence type="ECO:0000256" key="2">
    <source>
        <dbReference type="SAM" id="Phobius"/>
    </source>
</evidence>
<comment type="caution">
    <text evidence="3">The sequence shown here is derived from an EMBL/GenBank/DDBJ whole genome shotgun (WGS) entry which is preliminary data.</text>
</comment>
<sequence>MILEILAVIIPSLLIGAGVMYLLLKSKKIERIVDKSEKRKYETMNDPEALLKKLNSNGIMVDDGDEISFVVEEKDGKKQLVQKIKKNTVAAGTPKVVPTGKPKTTRAKNPKKKGKVKK</sequence>